<dbReference type="RefSeq" id="WP_210683333.1">
    <property type="nucleotide sequence ID" value="NZ_JAGMWN010000010.1"/>
</dbReference>
<dbReference type="SUPFAM" id="SSF55200">
    <property type="entry name" value="Translation initiation factor IF3, C-terminal domain"/>
    <property type="match status" value="1"/>
</dbReference>
<dbReference type="InterPro" id="IPR019815">
    <property type="entry name" value="Translation_initiation_fac_3_C"/>
</dbReference>
<dbReference type="GO" id="GO:0003743">
    <property type="term" value="F:translation initiation factor activity"/>
    <property type="evidence" value="ECO:0007669"/>
    <property type="project" value="UniProtKB-UniRule"/>
</dbReference>
<dbReference type="GO" id="GO:0005829">
    <property type="term" value="C:cytosol"/>
    <property type="evidence" value="ECO:0007669"/>
    <property type="project" value="TreeGrafter"/>
</dbReference>
<evidence type="ECO:0000256" key="4">
    <source>
        <dbReference type="HAMAP-Rule" id="MF_00080"/>
    </source>
</evidence>
<feature type="domain" description="Translation initiation factor 3 N-terminal" evidence="8">
    <location>
        <begin position="17"/>
        <end position="86"/>
    </location>
</feature>
<comment type="caution">
    <text evidence="9">The sequence shown here is derived from an EMBL/GenBank/DDBJ whole genome shotgun (WGS) entry which is preliminary data.</text>
</comment>
<proteinExistence type="inferred from homology"/>
<dbReference type="GO" id="GO:0043022">
    <property type="term" value="F:ribosome binding"/>
    <property type="evidence" value="ECO:0007669"/>
    <property type="project" value="UniProtKB-ARBA"/>
</dbReference>
<evidence type="ECO:0000313" key="9">
    <source>
        <dbReference type="EMBL" id="MBP5858734.1"/>
    </source>
</evidence>
<evidence type="ECO:0000313" key="10">
    <source>
        <dbReference type="Proteomes" id="UP000672602"/>
    </source>
</evidence>
<comment type="subunit">
    <text evidence="4 6">Monomer.</text>
</comment>
<name>A0A8J7S4P5_9PROT</name>
<organism evidence="9 10">
    <name type="scientific">Marivibrio halodurans</name>
    <dbReference type="NCBI Taxonomy" id="2039722"/>
    <lineage>
        <taxon>Bacteria</taxon>
        <taxon>Pseudomonadati</taxon>
        <taxon>Pseudomonadota</taxon>
        <taxon>Alphaproteobacteria</taxon>
        <taxon>Rhodospirillales</taxon>
        <taxon>Rhodospirillaceae</taxon>
        <taxon>Marivibrio</taxon>
    </lineage>
</organism>
<comment type="function">
    <text evidence="4 6">IF-3 binds to the 30S ribosomal subunit and shifts the equilibrium between 70S ribosomes and their 50S and 30S subunits in favor of the free subunits, thus enhancing the availability of 30S subunits on which protein synthesis initiation begins.</text>
</comment>
<keyword evidence="2 4" id="KW-0396">Initiation factor</keyword>
<dbReference type="PANTHER" id="PTHR10938">
    <property type="entry name" value="TRANSLATION INITIATION FACTOR IF-3"/>
    <property type="match status" value="1"/>
</dbReference>
<evidence type="ECO:0000256" key="3">
    <source>
        <dbReference type="ARBA" id="ARBA00022917"/>
    </source>
</evidence>
<evidence type="ECO:0000259" key="7">
    <source>
        <dbReference type="Pfam" id="PF00707"/>
    </source>
</evidence>
<accession>A0A8J7S4P5</accession>
<feature type="domain" description="Translation initiation factor 3 C-terminal" evidence="7">
    <location>
        <begin position="93"/>
        <end position="177"/>
    </location>
</feature>
<dbReference type="NCBIfam" id="TIGR00168">
    <property type="entry name" value="infC"/>
    <property type="match status" value="1"/>
</dbReference>
<dbReference type="Pfam" id="PF00707">
    <property type="entry name" value="IF3_C"/>
    <property type="match status" value="1"/>
</dbReference>
<sequence>MRRPHYAPPPTKEGPRVNEEIRVPEVRVIDQDGEQLGVMSVADAMRHAAEAGLDLVEVSPTAKPPVTKILDYGKFKYEQQKKKNEAKKKQKTIELKEIKFRPNIDQHDYDVKMKSMHKFIDEGDKVKVTLRFRGRELAHQELGLEVLNRVRDEMADKAKVEQNPNMEGRQMVMVLAPR</sequence>
<dbReference type="Pfam" id="PF05198">
    <property type="entry name" value="IF3_N"/>
    <property type="match status" value="1"/>
</dbReference>
<dbReference type="PROSITE" id="PS00938">
    <property type="entry name" value="IF3"/>
    <property type="match status" value="1"/>
</dbReference>
<keyword evidence="4" id="KW-0963">Cytoplasm</keyword>
<dbReference type="GO" id="GO:0016020">
    <property type="term" value="C:membrane"/>
    <property type="evidence" value="ECO:0007669"/>
    <property type="project" value="TreeGrafter"/>
</dbReference>
<dbReference type="GO" id="GO:0032790">
    <property type="term" value="P:ribosome disassembly"/>
    <property type="evidence" value="ECO:0007669"/>
    <property type="project" value="TreeGrafter"/>
</dbReference>
<dbReference type="Gene3D" id="3.30.110.10">
    <property type="entry name" value="Translation initiation factor 3 (IF-3), C-terminal domain"/>
    <property type="match status" value="1"/>
</dbReference>
<dbReference type="SUPFAM" id="SSF54364">
    <property type="entry name" value="Translation initiation factor IF3, N-terminal domain"/>
    <property type="match status" value="1"/>
</dbReference>
<comment type="similarity">
    <text evidence="1 4 6">Belongs to the IF-3 family.</text>
</comment>
<dbReference type="InterPro" id="IPR001288">
    <property type="entry name" value="Translation_initiation_fac_3"/>
</dbReference>
<dbReference type="EMBL" id="JAGMWN010000010">
    <property type="protein sequence ID" value="MBP5858734.1"/>
    <property type="molecule type" value="Genomic_DNA"/>
</dbReference>
<dbReference type="Gene3D" id="3.10.20.80">
    <property type="entry name" value="Translation initiation factor 3 (IF-3), N-terminal domain"/>
    <property type="match status" value="1"/>
</dbReference>
<dbReference type="PANTHER" id="PTHR10938:SF0">
    <property type="entry name" value="TRANSLATION INITIATION FACTOR IF-3, MITOCHONDRIAL"/>
    <property type="match status" value="1"/>
</dbReference>
<dbReference type="AlphaFoldDB" id="A0A8J7S4P5"/>
<evidence type="ECO:0000256" key="6">
    <source>
        <dbReference type="RuleBase" id="RU000646"/>
    </source>
</evidence>
<dbReference type="InterPro" id="IPR036787">
    <property type="entry name" value="T_IF-3_N_sf"/>
</dbReference>
<dbReference type="Proteomes" id="UP000672602">
    <property type="component" value="Unassembled WGS sequence"/>
</dbReference>
<comment type="subcellular location">
    <subcellularLocation>
        <location evidence="4 6">Cytoplasm</location>
    </subcellularLocation>
</comment>
<evidence type="ECO:0000256" key="5">
    <source>
        <dbReference type="NCBIfam" id="TIGR00168"/>
    </source>
</evidence>
<keyword evidence="10" id="KW-1185">Reference proteome</keyword>
<evidence type="ECO:0000259" key="8">
    <source>
        <dbReference type="Pfam" id="PF05198"/>
    </source>
</evidence>
<reference evidence="9" key="1">
    <citation type="submission" date="2021-04" db="EMBL/GenBank/DDBJ databases">
        <authorList>
            <person name="Zhang D.-C."/>
        </authorList>
    </citation>
    <scope>NUCLEOTIDE SEQUENCE</scope>
    <source>
        <strain evidence="9">CGMCC 1.15697</strain>
    </source>
</reference>
<evidence type="ECO:0000256" key="1">
    <source>
        <dbReference type="ARBA" id="ARBA00005439"/>
    </source>
</evidence>
<evidence type="ECO:0000256" key="2">
    <source>
        <dbReference type="ARBA" id="ARBA00022540"/>
    </source>
</evidence>
<gene>
    <name evidence="4 9" type="primary">infC</name>
    <name evidence="9" type="ORF">KAJ83_17065</name>
</gene>
<dbReference type="InterPro" id="IPR019814">
    <property type="entry name" value="Translation_initiation_fac_3_N"/>
</dbReference>
<dbReference type="FunFam" id="3.10.20.80:FF:000001">
    <property type="entry name" value="Translation initiation factor IF-3"/>
    <property type="match status" value="1"/>
</dbReference>
<dbReference type="InterPro" id="IPR036788">
    <property type="entry name" value="T_IF-3_C_sf"/>
</dbReference>
<keyword evidence="3 4" id="KW-0648">Protein biosynthesis</keyword>
<protein>
    <recommendedName>
        <fullName evidence="4 5">Translation initiation factor IF-3</fullName>
    </recommendedName>
</protein>
<dbReference type="HAMAP" id="MF_00080">
    <property type="entry name" value="IF_3"/>
    <property type="match status" value="1"/>
</dbReference>
<dbReference type="InterPro" id="IPR019813">
    <property type="entry name" value="Translation_initiation_fac3_CS"/>
</dbReference>
<dbReference type="FunFam" id="3.30.110.10:FF:000001">
    <property type="entry name" value="Translation initiation factor IF-3"/>
    <property type="match status" value="1"/>
</dbReference>